<proteinExistence type="predicted"/>
<dbReference type="OrthoDB" id="5194813at2"/>
<dbReference type="AlphaFoldDB" id="A0A554S8Z4"/>
<dbReference type="EMBL" id="VLNT01000007">
    <property type="protein sequence ID" value="TSD62815.1"/>
    <property type="molecule type" value="Genomic_DNA"/>
</dbReference>
<gene>
    <name evidence="2" type="ORF">FNM00_10610</name>
</gene>
<comment type="caution">
    <text evidence="2">The sequence shown here is derived from an EMBL/GenBank/DDBJ whole genome shotgun (WGS) entry which is preliminary data.</text>
</comment>
<dbReference type="Proteomes" id="UP000316988">
    <property type="component" value="Unassembled WGS sequence"/>
</dbReference>
<evidence type="ECO:0000256" key="1">
    <source>
        <dbReference type="SAM" id="MobiDB-lite"/>
    </source>
</evidence>
<name>A0A554S8Z4_9ACTN</name>
<accession>A0A554S8Z4</accession>
<dbReference type="RefSeq" id="WP_143913429.1">
    <property type="nucleotide sequence ID" value="NZ_VLNT01000007.1"/>
</dbReference>
<reference evidence="2 3" key="1">
    <citation type="submission" date="2019-07" db="EMBL/GenBank/DDBJ databases">
        <authorList>
            <person name="Zhao L.H."/>
        </authorList>
    </citation>
    <scope>NUCLEOTIDE SEQUENCE [LARGE SCALE GENOMIC DNA]</scope>
    <source>
        <strain evidence="2 3">Co35</strain>
    </source>
</reference>
<organism evidence="2 3">
    <name type="scientific">Aeromicrobium piscarium</name>
    <dbReference type="NCBI Taxonomy" id="2590901"/>
    <lineage>
        <taxon>Bacteria</taxon>
        <taxon>Bacillati</taxon>
        <taxon>Actinomycetota</taxon>
        <taxon>Actinomycetes</taxon>
        <taxon>Propionibacteriales</taxon>
        <taxon>Nocardioidaceae</taxon>
        <taxon>Aeromicrobium</taxon>
    </lineage>
</organism>
<dbReference type="Pfam" id="PF09954">
    <property type="entry name" value="DUF2188"/>
    <property type="match status" value="1"/>
</dbReference>
<evidence type="ECO:0000313" key="2">
    <source>
        <dbReference type="EMBL" id="TSD62815.1"/>
    </source>
</evidence>
<keyword evidence="3" id="KW-1185">Reference proteome</keyword>
<dbReference type="InterPro" id="IPR018691">
    <property type="entry name" value="DUF2188"/>
</dbReference>
<feature type="region of interest" description="Disordered" evidence="1">
    <location>
        <begin position="19"/>
        <end position="74"/>
    </location>
</feature>
<feature type="compositionally biased region" description="Basic and acidic residues" evidence="1">
    <location>
        <begin position="43"/>
        <end position="57"/>
    </location>
</feature>
<evidence type="ECO:0000313" key="3">
    <source>
        <dbReference type="Proteomes" id="UP000316988"/>
    </source>
</evidence>
<sequence length="74" mass="8080">MAKGDIDTYYEDGTWKSRRQGSSRAFSAGGTKAEQQANGRAAAKRDEVEHFIKKKDGTIGAKNSYGNDPRNVKG</sequence>
<protein>
    <submittedName>
        <fullName evidence="2">DUF2188 domain-containing protein</fullName>
    </submittedName>
</protein>